<name>A0A931I2J1_9HYPH</name>
<evidence type="ECO:0000259" key="7">
    <source>
        <dbReference type="Pfam" id="PF24877"/>
    </source>
</evidence>
<gene>
    <name evidence="8" type="ORF">I5731_09635</name>
</gene>
<sequence length="591" mass="62982">MTAEKKPRRSAKWFDNPEDPGMTALYLERYLNYGITRAELQSGKPIIGIAQTGSDLSPCNRVHLELAKRVREGIRDAGGICFEFPVHPIQETGRRPTAALDRNLAYLGLVEILHGYPLDGVVLTTGCDKTTPALLMAAATVDLPAIVLSAGPMLDGWHDGKLAGSGTIIWEQRLKLATGEIDYTEFMDAAAASAPSVGYCNTMGTASTMNSLAEALGMSLPGNASIPAPYRERGQMAYATGVRIVAMVDEDLRPSKILTRAAIENAIMVNSAIGGSTNAQPHITAIARHVGVEIAPMDWQTVGYDVPLIVDMQPAGRYLSEAFHRAGGVPVVMKELLANDRLNGEALTVTGRSAAENIAFAAAPDGDVIRPYAAPLKERAGFIVLKGNLFDAAIMKTSVISEAFFSRYLDRPGERWVLEGRAVVFEGSEDYHHRIEDPALGIDEDTILVIRNAGPVGWPGSAEVVNMQPPAALIKRGITALPCIGDGRQSGTSGSASILNASPEAAVGGGLGLLVTGDRIRIDLNTGTADALVSAEEWAARKAAFQPNYPASQTPWQEIHRATVGQLAEGGCMELAVKYRAVGDVLARNNH</sequence>
<proteinExistence type="inferred from homology"/>
<dbReference type="GO" id="GO:0051536">
    <property type="term" value="F:iron-sulfur cluster binding"/>
    <property type="evidence" value="ECO:0007669"/>
    <property type="project" value="UniProtKB-KW"/>
</dbReference>
<evidence type="ECO:0000256" key="3">
    <source>
        <dbReference type="ARBA" id="ARBA00023004"/>
    </source>
</evidence>
<dbReference type="AlphaFoldDB" id="A0A931I2J1"/>
<dbReference type="PANTHER" id="PTHR43183">
    <property type="entry name" value="HYPOTHETICAL DIHYDROXYACID DEHYDRATASE (EUROFUNG)-RELATED"/>
    <property type="match status" value="1"/>
</dbReference>
<evidence type="ECO:0000259" key="6">
    <source>
        <dbReference type="Pfam" id="PF00920"/>
    </source>
</evidence>
<keyword evidence="5" id="KW-0456">Lyase</keyword>
<keyword evidence="9" id="KW-1185">Reference proteome</keyword>
<evidence type="ECO:0000256" key="1">
    <source>
        <dbReference type="ARBA" id="ARBA00006486"/>
    </source>
</evidence>
<evidence type="ECO:0000256" key="4">
    <source>
        <dbReference type="ARBA" id="ARBA00023014"/>
    </source>
</evidence>
<protein>
    <submittedName>
        <fullName evidence="8">Dihydroxy-acid dehydratase family protein</fullName>
    </submittedName>
</protein>
<dbReference type="EMBL" id="JADZLT010000049">
    <property type="protein sequence ID" value="MBH0238081.1"/>
    <property type="molecule type" value="Genomic_DNA"/>
</dbReference>
<dbReference type="RefSeq" id="WP_197311122.1">
    <property type="nucleotide sequence ID" value="NZ_JADZLT010000049.1"/>
</dbReference>
<feature type="domain" description="Dihydroxy-acid/6-phosphogluconate dehydratase N-terminal" evidence="6">
    <location>
        <begin position="44"/>
        <end position="357"/>
    </location>
</feature>
<keyword evidence="4" id="KW-0411">Iron-sulfur</keyword>
<dbReference type="Proteomes" id="UP000631694">
    <property type="component" value="Unassembled WGS sequence"/>
</dbReference>
<accession>A0A931I2J1</accession>
<dbReference type="NCBIfam" id="NF004784">
    <property type="entry name" value="PRK06131.1"/>
    <property type="match status" value="1"/>
</dbReference>
<evidence type="ECO:0000313" key="9">
    <source>
        <dbReference type="Proteomes" id="UP000631694"/>
    </source>
</evidence>
<feature type="domain" description="Dihydroxy-acid/6-phosphogluconate dehydratase C-terminal" evidence="7">
    <location>
        <begin position="367"/>
        <end position="570"/>
    </location>
</feature>
<evidence type="ECO:0000256" key="5">
    <source>
        <dbReference type="ARBA" id="ARBA00023239"/>
    </source>
</evidence>
<dbReference type="PANTHER" id="PTHR43183:SF1">
    <property type="entry name" value="HYPOTHETICAL DIHYDROXY-ACID DEHYDRATASE (EUROFUNG)-RELATED"/>
    <property type="match status" value="1"/>
</dbReference>
<dbReference type="InterPro" id="IPR042096">
    <property type="entry name" value="Dihydro-acid_dehy_C"/>
</dbReference>
<dbReference type="InterPro" id="IPR052352">
    <property type="entry name" value="Sugar_Degrad_Dehydratases"/>
</dbReference>
<dbReference type="SUPFAM" id="SSF52016">
    <property type="entry name" value="LeuD/IlvD-like"/>
    <property type="match status" value="1"/>
</dbReference>
<dbReference type="InterPro" id="IPR037237">
    <property type="entry name" value="IlvD/EDD_N"/>
</dbReference>
<dbReference type="GO" id="GO:0016836">
    <property type="term" value="F:hydro-lyase activity"/>
    <property type="evidence" value="ECO:0007669"/>
    <property type="project" value="UniProtKB-ARBA"/>
</dbReference>
<evidence type="ECO:0000313" key="8">
    <source>
        <dbReference type="EMBL" id="MBH0238081.1"/>
    </source>
</evidence>
<keyword evidence="3" id="KW-0408">Iron</keyword>
<dbReference type="InterPro" id="IPR000581">
    <property type="entry name" value="ILV_EDD_N"/>
</dbReference>
<dbReference type="PROSITE" id="PS00886">
    <property type="entry name" value="ILVD_EDD_1"/>
    <property type="match status" value="1"/>
</dbReference>
<dbReference type="InterPro" id="IPR056740">
    <property type="entry name" value="ILV_EDD_C"/>
</dbReference>
<reference evidence="8" key="1">
    <citation type="submission" date="2020-12" db="EMBL/GenBank/DDBJ databases">
        <title>Methylobrevis albus sp. nov., isolated from fresh water lack sediment.</title>
        <authorList>
            <person name="Zou Q."/>
        </authorList>
    </citation>
    <scope>NUCLEOTIDE SEQUENCE</scope>
    <source>
        <strain evidence="8">L22</strain>
    </source>
</reference>
<dbReference type="InterPro" id="IPR020558">
    <property type="entry name" value="DiOHA_6PGluconate_deHydtase_CS"/>
</dbReference>
<dbReference type="Pfam" id="PF24877">
    <property type="entry name" value="ILV_EDD_C"/>
    <property type="match status" value="1"/>
</dbReference>
<comment type="similarity">
    <text evidence="1">Belongs to the IlvD/Edd family.</text>
</comment>
<keyword evidence="2" id="KW-0479">Metal-binding</keyword>
<organism evidence="8 9">
    <name type="scientific">Methylobrevis albus</name>
    <dbReference type="NCBI Taxonomy" id="2793297"/>
    <lineage>
        <taxon>Bacteria</taxon>
        <taxon>Pseudomonadati</taxon>
        <taxon>Pseudomonadota</taxon>
        <taxon>Alphaproteobacteria</taxon>
        <taxon>Hyphomicrobiales</taxon>
        <taxon>Pleomorphomonadaceae</taxon>
        <taxon>Methylobrevis</taxon>
    </lineage>
</organism>
<dbReference type="Gene3D" id="3.50.30.80">
    <property type="entry name" value="IlvD/EDD C-terminal domain-like"/>
    <property type="match status" value="1"/>
</dbReference>
<comment type="caution">
    <text evidence="8">The sequence shown here is derived from an EMBL/GenBank/DDBJ whole genome shotgun (WGS) entry which is preliminary data.</text>
</comment>
<dbReference type="Pfam" id="PF00920">
    <property type="entry name" value="ILVD_EDD_N"/>
    <property type="match status" value="1"/>
</dbReference>
<dbReference type="NCBIfam" id="NF009560">
    <property type="entry name" value="PRK13017.1"/>
    <property type="match status" value="1"/>
</dbReference>
<evidence type="ECO:0000256" key="2">
    <source>
        <dbReference type="ARBA" id="ARBA00022723"/>
    </source>
</evidence>
<dbReference type="GO" id="GO:0046872">
    <property type="term" value="F:metal ion binding"/>
    <property type="evidence" value="ECO:0007669"/>
    <property type="project" value="UniProtKB-KW"/>
</dbReference>
<dbReference type="SUPFAM" id="SSF143975">
    <property type="entry name" value="IlvD/EDD N-terminal domain-like"/>
    <property type="match status" value="1"/>
</dbReference>